<evidence type="ECO:0000256" key="7">
    <source>
        <dbReference type="SAM" id="MobiDB-lite"/>
    </source>
</evidence>
<reference evidence="9" key="1">
    <citation type="submission" date="2020-04" db="EMBL/GenBank/DDBJ databases">
        <authorList>
            <person name="Zhang T."/>
        </authorList>
    </citation>
    <scope>NUCLEOTIDE SEQUENCE</scope>
    <source>
        <strain evidence="9">HKST-UBA02</strain>
    </source>
</reference>
<feature type="region of interest" description="Disordered" evidence="7">
    <location>
        <begin position="846"/>
        <end position="922"/>
    </location>
</feature>
<evidence type="ECO:0000256" key="4">
    <source>
        <dbReference type="ARBA" id="ARBA00022737"/>
    </source>
</evidence>
<feature type="domain" description="Fibronectin type-III" evidence="8">
    <location>
        <begin position="553"/>
        <end position="662"/>
    </location>
</feature>
<feature type="domain" description="Fibronectin type-III" evidence="8">
    <location>
        <begin position="331"/>
        <end position="439"/>
    </location>
</feature>
<dbReference type="PANTHER" id="PTHR46708">
    <property type="entry name" value="TENASCIN"/>
    <property type="match status" value="1"/>
</dbReference>
<gene>
    <name evidence="9" type="ORF">KDA27_12570</name>
</gene>
<evidence type="ECO:0000313" key="9">
    <source>
        <dbReference type="EMBL" id="MCA9756629.1"/>
    </source>
</evidence>
<dbReference type="InterPro" id="IPR053879">
    <property type="entry name" value="HYDIN_VesB_CFA65-like_Ig"/>
</dbReference>
<evidence type="ECO:0000256" key="3">
    <source>
        <dbReference type="ARBA" id="ARBA00022490"/>
    </source>
</evidence>
<keyword evidence="3" id="KW-0963">Cytoplasm</keyword>
<feature type="domain" description="Fibronectin type-III" evidence="8">
    <location>
        <begin position="964"/>
        <end position="1050"/>
    </location>
</feature>
<dbReference type="SMART" id="SM00060">
    <property type="entry name" value="FN3"/>
    <property type="match status" value="7"/>
</dbReference>
<keyword evidence="4" id="KW-0677">Repeat</keyword>
<sequence length="1491" mass="156359">MFPKPRTRKRVPRSHTAGRPIRRRRLARVEALLQRRVRLLAGDRFLRFERIGRVDRLPMALLASVLFLWSCSERDSVKPEPEPTVTTGTLELSIELEISQSGEIETVAGGNGAISNVGSGRVGSSGVGSGGAGSGGAGSGVAGGVASAMAGGTLTLRVDILSGDEIVDTATQSIDETATSASISLELPSNAEYIADVRVEGSRTRPTGVTETGLLHLGSTESFPIETDATTSRSITLPDLVPQLWIREVPGERHELFWSPVTDAASYTVRRSPDGAIPTSFSTASLDTAFVVPPGFQGGTSIGYTVQAVFAGGTRSAFSERRTANDPGPVPPADITDLTEFSASSAQVVLKWTAPGDDAMSGQAARYELRVSGSPIDASNFGGADEIALPAPGVAGQVEFAVVNDLVAESTYYFAIVTFDEANNASGLSNVLQVTLPEAPDLDGPTAVADLAASSPTEGTIELTWTAPNDDRDGRAASYEVRYAAGPMSDTSFLTSTEWTEVPTPSAAGITEQIMLDGLAPAEYSFALRSRDAAGNVSTLSNIATIDTRDSVSPDDVTDLAASPLADGRVALEWSASGDNGRSGRAERHDLRYATFAIDDSNFEATTPVRDDTPPGEPGTRQSLELSGLRAETHYWFALVTYDEAENRSRLSNVADVTTPDFEAPNAVTDMVAEEVTGTRARFFWTAPGDNGGDGTAARYDMRFSLEPITEENFSSLNEVGNMPSPSPGGTNEEVTLVASQEIEVYLALRTEDEAGHVSPLSNVVFVRFGEDQPDAPTGLQAVAIGPDRIRLQWSHPGGEDYFEVERKSDTDPTFRRIGIIDRNGFVGEDGGESLVSGLGVRDGGGESLGFGSSDENDGDHPASQGGTAATHGVRAVPPSSTIHSSSVASKGARHGSNEPLSSPTIVSLSNGAASRPATGGDDIQAVNEGLIERTEYTYRLRAFSAGGPSAYSSEATATTPLAAPSDPRAVLEGSAVRVSWSQQRDTDRFIVQRATGSGEFDSDVDVAGTERDYLDQSVQPGTTYRYRIRSRAGLQDAATNEVSVTTDESAPQCEIRSNGIEFGTVEVGSQRSDVVIISNVGGGRLQGAFATECPDFLVETTPFDLGPGETTARELVFRPTSAGEKLCFLGVPSGCTDVIAVGVGEASAECRVRANDNDFGTLPAGGFSTRSFVVENVGGGTLRLQPSIQDDANGVFSIVGANDYPAEVGPGEGHEVIVRFDATLRGTHQATLELGTEDQGASECGSVPLVGATEASGVCDWGTDGIDFGTIEIGSSSSRRWFLQNVGSAPIDGIAISCPGPFRIDNPGPFHLEPGQTHLGYVTFEPEATGAFTCELEVDLISSSECAPLVIRGVGGATSCLTTPAALDFGEVPTGVPATRTLTVTNSGTSLLQITPAIDPSCSAGKFTIVSGAGLRTLEPGESADIGVQFESRDPGREYLCTVDLGASACSSVEIVAETEALPCSVSPTTYDFGDVIVGETYVQRFYLTN</sequence>
<keyword evidence="5" id="KW-0969">Cilium</keyword>
<protein>
    <submittedName>
        <fullName evidence="9">Choice-of-anchor D domain-containing protein</fullName>
    </submittedName>
</protein>
<dbReference type="CDD" id="cd00063">
    <property type="entry name" value="FN3"/>
    <property type="match status" value="3"/>
</dbReference>
<dbReference type="InterPro" id="IPR003961">
    <property type="entry name" value="FN3_dom"/>
</dbReference>
<dbReference type="PROSITE" id="PS50853">
    <property type="entry name" value="FN3"/>
    <property type="match status" value="4"/>
</dbReference>
<accession>A0A956NGR4</accession>
<comment type="caution">
    <text evidence="9">The sequence shown here is derived from an EMBL/GenBank/DDBJ whole genome shotgun (WGS) entry which is preliminary data.</text>
</comment>
<evidence type="ECO:0000256" key="2">
    <source>
        <dbReference type="ARBA" id="ARBA00004496"/>
    </source>
</evidence>
<feature type="region of interest" description="Disordered" evidence="7">
    <location>
        <begin position="603"/>
        <end position="623"/>
    </location>
</feature>
<dbReference type="InterPro" id="IPR013783">
    <property type="entry name" value="Ig-like_fold"/>
</dbReference>
<feature type="domain" description="Fibronectin type-III" evidence="8">
    <location>
        <begin position="447"/>
        <end position="551"/>
    </location>
</feature>
<organism evidence="9 10">
    <name type="scientific">Eiseniibacteriota bacterium</name>
    <dbReference type="NCBI Taxonomy" id="2212470"/>
    <lineage>
        <taxon>Bacteria</taxon>
        <taxon>Candidatus Eiseniibacteriota</taxon>
    </lineage>
</organism>
<dbReference type="NCBIfam" id="NF012200">
    <property type="entry name" value="choice_anch_D"/>
    <property type="match status" value="4"/>
</dbReference>
<dbReference type="Gene3D" id="2.60.40.10">
    <property type="entry name" value="Immunoglobulins"/>
    <property type="match status" value="10"/>
</dbReference>
<dbReference type="GO" id="GO:0005737">
    <property type="term" value="C:cytoplasm"/>
    <property type="evidence" value="ECO:0007669"/>
    <property type="project" value="UniProtKB-SubCell"/>
</dbReference>
<dbReference type="SUPFAM" id="SSF49265">
    <property type="entry name" value="Fibronectin type III"/>
    <property type="match status" value="4"/>
</dbReference>
<keyword evidence="6" id="KW-0966">Cell projection</keyword>
<evidence type="ECO:0000256" key="6">
    <source>
        <dbReference type="ARBA" id="ARBA00023273"/>
    </source>
</evidence>
<evidence type="ECO:0000313" key="10">
    <source>
        <dbReference type="Proteomes" id="UP000739538"/>
    </source>
</evidence>
<evidence type="ECO:0000256" key="5">
    <source>
        <dbReference type="ARBA" id="ARBA00023069"/>
    </source>
</evidence>
<proteinExistence type="predicted"/>
<reference evidence="9" key="2">
    <citation type="journal article" date="2021" name="Microbiome">
        <title>Successional dynamics and alternative stable states in a saline activated sludge microbial community over 9 years.</title>
        <authorList>
            <person name="Wang Y."/>
            <person name="Ye J."/>
            <person name="Ju F."/>
            <person name="Liu L."/>
            <person name="Boyd J.A."/>
            <person name="Deng Y."/>
            <person name="Parks D.H."/>
            <person name="Jiang X."/>
            <person name="Yin X."/>
            <person name="Woodcroft B.J."/>
            <person name="Tyson G.W."/>
            <person name="Hugenholtz P."/>
            <person name="Polz M.F."/>
            <person name="Zhang T."/>
        </authorList>
    </citation>
    <scope>NUCLEOTIDE SEQUENCE</scope>
    <source>
        <strain evidence="9">HKST-UBA02</strain>
    </source>
</reference>
<evidence type="ECO:0000256" key="1">
    <source>
        <dbReference type="ARBA" id="ARBA00004138"/>
    </source>
</evidence>
<dbReference type="Proteomes" id="UP000739538">
    <property type="component" value="Unassembled WGS sequence"/>
</dbReference>
<feature type="compositionally biased region" description="Polar residues" evidence="7">
    <location>
        <begin position="879"/>
        <end position="889"/>
    </location>
</feature>
<evidence type="ECO:0000259" key="8">
    <source>
        <dbReference type="PROSITE" id="PS50853"/>
    </source>
</evidence>
<name>A0A956NGR4_UNCEI</name>
<dbReference type="PANTHER" id="PTHR46708:SF2">
    <property type="entry name" value="FIBRONECTIN TYPE-III DOMAIN-CONTAINING PROTEIN"/>
    <property type="match status" value="1"/>
</dbReference>
<dbReference type="InterPro" id="IPR050991">
    <property type="entry name" value="ECM_Regulatory_Proteins"/>
</dbReference>
<feature type="non-terminal residue" evidence="9">
    <location>
        <position position="1491"/>
    </location>
</feature>
<comment type="subcellular location">
    <subcellularLocation>
        <location evidence="1">Cell projection</location>
        <location evidence="1">Cilium</location>
    </subcellularLocation>
    <subcellularLocation>
        <location evidence="2">Cytoplasm</location>
    </subcellularLocation>
</comment>
<dbReference type="EMBL" id="JAGQHS010000060">
    <property type="protein sequence ID" value="MCA9756629.1"/>
    <property type="molecule type" value="Genomic_DNA"/>
</dbReference>
<feature type="compositionally biased region" description="Polar residues" evidence="7">
    <location>
        <begin position="899"/>
        <end position="913"/>
    </location>
</feature>
<dbReference type="InterPro" id="IPR036116">
    <property type="entry name" value="FN3_sf"/>
</dbReference>
<dbReference type="Pfam" id="PF22544">
    <property type="entry name" value="HYDIN_VesB_CFA65-like_Ig"/>
    <property type="match status" value="1"/>
</dbReference>